<dbReference type="Proteomes" id="UP000005408">
    <property type="component" value="Unassembled WGS sequence"/>
</dbReference>
<protein>
    <recommendedName>
        <fullName evidence="2">Rhodanese domain-containing protein</fullName>
    </recommendedName>
</protein>
<evidence type="ECO:0000259" key="2">
    <source>
        <dbReference type="PROSITE" id="PS50206"/>
    </source>
</evidence>
<reference evidence="3" key="1">
    <citation type="submission" date="2022-08" db="UniProtKB">
        <authorList>
            <consortium name="EnsemblMetazoa"/>
        </authorList>
    </citation>
    <scope>IDENTIFICATION</scope>
    <source>
        <strain evidence="3">05x7-T-G4-1.051#20</strain>
    </source>
</reference>
<dbReference type="EnsemblMetazoa" id="G175.5">
    <property type="protein sequence ID" value="G175.5:cds"/>
    <property type="gene ID" value="G175"/>
</dbReference>
<dbReference type="GO" id="GO:0004792">
    <property type="term" value="F:thiosulfate-cyanide sulfurtransferase activity"/>
    <property type="evidence" value="ECO:0007669"/>
    <property type="project" value="InterPro"/>
</dbReference>
<keyword evidence="1" id="KW-0711">Selenium</keyword>
<accession>A0A8W8J820</accession>
<dbReference type="PROSITE" id="PS50206">
    <property type="entry name" value="RHODANESE_3"/>
    <property type="match status" value="1"/>
</dbReference>
<dbReference type="AlphaFoldDB" id="A0A8W8J820"/>
<evidence type="ECO:0000313" key="4">
    <source>
        <dbReference type="Proteomes" id="UP000005408"/>
    </source>
</evidence>
<dbReference type="InterPro" id="IPR001307">
    <property type="entry name" value="Thiosulphate_STrfase_CS"/>
</dbReference>
<dbReference type="NCBIfam" id="NF008752">
    <property type="entry name" value="PRK11784.1-4"/>
    <property type="match status" value="1"/>
</dbReference>
<dbReference type="Pfam" id="PF00581">
    <property type="entry name" value="Rhodanese"/>
    <property type="match status" value="1"/>
</dbReference>
<dbReference type="SUPFAM" id="SSF52540">
    <property type="entry name" value="P-loop containing nucleoside triphosphate hydrolases"/>
    <property type="match status" value="1"/>
</dbReference>
<dbReference type="GO" id="GO:0002098">
    <property type="term" value="P:tRNA wobble uridine modification"/>
    <property type="evidence" value="ECO:0007669"/>
    <property type="project" value="InterPro"/>
</dbReference>
<dbReference type="NCBIfam" id="TIGR03167">
    <property type="entry name" value="tRNA_sel_U_synt"/>
    <property type="match status" value="1"/>
</dbReference>
<proteinExistence type="predicted"/>
<dbReference type="InterPro" id="IPR017582">
    <property type="entry name" value="SelU"/>
</dbReference>
<dbReference type="PROSITE" id="PS00380">
    <property type="entry name" value="RHODANESE_1"/>
    <property type="match status" value="1"/>
</dbReference>
<name>A0A8W8J820_MAGGI</name>
<sequence>MPSLPCSRLQCRVFSQFFRHFSKSRLPVVIADPFNQNVNEVIDVRSPDEYKEDHIPGAINLPVLSNIERHEVGKLYSEDSFKGRIYGAQLVTKNISQIIHDHVTEKPKEYSPLIYCWRGGQRSQSVAIVMAQIGFNVFVLEKGYKTYKAKVKECLEKLPTQFTFKVLSGPTGSGKTHLLSQLSALGEQVLDLEGLANHKGSVLGWDINGSQPSQKWFDSLIVDRLRRFTPDKVVWMESESVKIGKLHVPSVLHKEMGKSQYFKITLPLEERIQHIIQIYPDYIENFQFTKEQLLKLQKHHSGSRVMNWITLGERQQWPEFVEALLTEHYDPLYSRSQRKHFKSHATEVYLDSLGPEHVQPFLQRLISCSLSEVKDAGSMSA</sequence>
<dbReference type="Gene3D" id="3.40.250.10">
    <property type="entry name" value="Rhodanese-like domain"/>
    <property type="match status" value="1"/>
</dbReference>
<dbReference type="NCBIfam" id="NF008750">
    <property type="entry name" value="PRK11784.1-2"/>
    <property type="match status" value="1"/>
</dbReference>
<dbReference type="EnsemblMetazoa" id="G175.1">
    <property type="protein sequence ID" value="G175.1:cds"/>
    <property type="gene ID" value="G175"/>
</dbReference>
<dbReference type="InterPro" id="IPR058840">
    <property type="entry name" value="AAA_SelU"/>
</dbReference>
<dbReference type="GO" id="GO:0043828">
    <property type="term" value="F:tRNA 2-selenouridine synthase activity"/>
    <property type="evidence" value="ECO:0007669"/>
    <property type="project" value="InterPro"/>
</dbReference>
<dbReference type="InterPro" id="IPR036873">
    <property type="entry name" value="Rhodanese-like_dom_sf"/>
</dbReference>
<dbReference type="InterPro" id="IPR027417">
    <property type="entry name" value="P-loop_NTPase"/>
</dbReference>
<dbReference type="PANTHER" id="PTHR30401">
    <property type="entry name" value="TRNA 2-SELENOURIDINE SYNTHASE"/>
    <property type="match status" value="1"/>
</dbReference>
<feature type="domain" description="Rhodanese" evidence="2">
    <location>
        <begin position="41"/>
        <end position="156"/>
    </location>
</feature>
<dbReference type="EnsemblMetazoa" id="G175.4">
    <property type="protein sequence ID" value="G175.4:cds"/>
    <property type="gene ID" value="G175"/>
</dbReference>
<organism evidence="3 4">
    <name type="scientific">Magallana gigas</name>
    <name type="common">Pacific oyster</name>
    <name type="synonym">Crassostrea gigas</name>
    <dbReference type="NCBI Taxonomy" id="29159"/>
    <lineage>
        <taxon>Eukaryota</taxon>
        <taxon>Metazoa</taxon>
        <taxon>Spiralia</taxon>
        <taxon>Lophotrochozoa</taxon>
        <taxon>Mollusca</taxon>
        <taxon>Bivalvia</taxon>
        <taxon>Autobranchia</taxon>
        <taxon>Pteriomorphia</taxon>
        <taxon>Ostreida</taxon>
        <taxon>Ostreoidea</taxon>
        <taxon>Ostreidae</taxon>
        <taxon>Magallana</taxon>
    </lineage>
</organism>
<dbReference type="InterPro" id="IPR001763">
    <property type="entry name" value="Rhodanese-like_dom"/>
</dbReference>
<dbReference type="EnsemblMetazoa" id="G175.3">
    <property type="protein sequence ID" value="G175.3:cds"/>
    <property type="gene ID" value="G175"/>
</dbReference>
<dbReference type="SUPFAM" id="SSF52821">
    <property type="entry name" value="Rhodanese/Cell cycle control phosphatase"/>
    <property type="match status" value="1"/>
</dbReference>
<dbReference type="PANTHER" id="PTHR30401:SF0">
    <property type="entry name" value="TRNA 2-SELENOURIDINE SYNTHASE"/>
    <property type="match status" value="1"/>
</dbReference>
<dbReference type="OMA" id="RPLVYCW"/>
<dbReference type="Pfam" id="PF26341">
    <property type="entry name" value="AAA_SelU"/>
    <property type="match status" value="1"/>
</dbReference>
<keyword evidence="4" id="KW-1185">Reference proteome</keyword>
<evidence type="ECO:0000313" key="3">
    <source>
        <dbReference type="EnsemblMetazoa" id="G175.1:cds"/>
    </source>
</evidence>
<evidence type="ECO:0000256" key="1">
    <source>
        <dbReference type="ARBA" id="ARBA00023266"/>
    </source>
</evidence>
<dbReference type="SMART" id="SM00450">
    <property type="entry name" value="RHOD"/>
    <property type="match status" value="1"/>
</dbReference>